<feature type="compositionally biased region" description="Low complexity" evidence="2">
    <location>
        <begin position="452"/>
        <end position="463"/>
    </location>
</feature>
<feature type="compositionally biased region" description="Low complexity" evidence="2">
    <location>
        <begin position="431"/>
        <end position="444"/>
    </location>
</feature>
<dbReference type="PANTHER" id="PTHR24024:SF18">
    <property type="entry name" value="SHORT-CHAIN COLLAGEN C4-LIKE"/>
    <property type="match status" value="1"/>
</dbReference>
<evidence type="ECO:0000256" key="2">
    <source>
        <dbReference type="SAM" id="MobiDB-lite"/>
    </source>
</evidence>
<gene>
    <name evidence="4" type="ORF">EB796_000788</name>
</gene>
<accession>A0A7J7KS28</accession>
<feature type="compositionally biased region" description="Basic and acidic residues" evidence="2">
    <location>
        <begin position="383"/>
        <end position="414"/>
    </location>
</feature>
<keyword evidence="5" id="KW-1185">Reference proteome</keyword>
<protein>
    <submittedName>
        <fullName evidence="4">Uncharacterized protein</fullName>
    </submittedName>
</protein>
<proteinExistence type="predicted"/>
<feature type="coiled-coil region" evidence="1">
    <location>
        <begin position="30"/>
        <end position="96"/>
    </location>
</feature>
<dbReference type="InterPro" id="IPR051077">
    <property type="entry name" value="Ca-dependent_lectin"/>
</dbReference>
<feature type="region of interest" description="Disordered" evidence="2">
    <location>
        <begin position="381"/>
        <end position="463"/>
    </location>
</feature>
<evidence type="ECO:0000313" key="5">
    <source>
        <dbReference type="Proteomes" id="UP000593567"/>
    </source>
</evidence>
<keyword evidence="3" id="KW-0732">Signal</keyword>
<organism evidence="4 5">
    <name type="scientific">Bugula neritina</name>
    <name type="common">Brown bryozoan</name>
    <name type="synonym">Sertularia neritina</name>
    <dbReference type="NCBI Taxonomy" id="10212"/>
    <lineage>
        <taxon>Eukaryota</taxon>
        <taxon>Metazoa</taxon>
        <taxon>Spiralia</taxon>
        <taxon>Lophotrochozoa</taxon>
        <taxon>Bryozoa</taxon>
        <taxon>Gymnolaemata</taxon>
        <taxon>Cheilostomatida</taxon>
        <taxon>Flustrina</taxon>
        <taxon>Buguloidea</taxon>
        <taxon>Bugulidae</taxon>
        <taxon>Bugula</taxon>
    </lineage>
</organism>
<keyword evidence="1" id="KW-0175">Coiled coil</keyword>
<dbReference type="PANTHER" id="PTHR24024">
    <property type="entry name" value="PULMONARY SURFACTANT-ASSOCIATED PROTEIN A"/>
    <property type="match status" value="1"/>
</dbReference>
<dbReference type="EMBL" id="VXIV02000093">
    <property type="protein sequence ID" value="KAF6040947.1"/>
    <property type="molecule type" value="Genomic_DNA"/>
</dbReference>
<dbReference type="OrthoDB" id="6086925at2759"/>
<feature type="signal peptide" evidence="3">
    <location>
        <begin position="1"/>
        <end position="24"/>
    </location>
</feature>
<name>A0A7J7KS28_BUGNE</name>
<dbReference type="AlphaFoldDB" id="A0A7J7KS28"/>
<evidence type="ECO:0000313" key="4">
    <source>
        <dbReference type="EMBL" id="KAF6040947.1"/>
    </source>
</evidence>
<dbReference type="GO" id="GO:0005615">
    <property type="term" value="C:extracellular space"/>
    <property type="evidence" value="ECO:0007669"/>
    <property type="project" value="TreeGrafter"/>
</dbReference>
<dbReference type="Proteomes" id="UP000593567">
    <property type="component" value="Unassembled WGS sequence"/>
</dbReference>
<dbReference type="InterPro" id="IPR008160">
    <property type="entry name" value="Collagen"/>
</dbReference>
<sequence>MLVYYVVVFLLITLSTLLIHSSEGIPSGTVENIKEFLEEQQNKLEALTEVFRQQNESQQLQIEKLQQQNDGQQLQNNKQQQQIGELRLLVERQQEQINSQQHTTLSLLHVLLNGKLPTAESLEKEDEKEIDNFLDQLCIFGPTGAPGSKGAKGDLGSPGVSGLPGLNGTKGATGAAGPIGIKGAAGLKGVKGAPGNVAHVEGGAVYVRWGRKSCGYQSTLLYAGFAGGVYYKGTGGGVNYQCMPPDPQYNRAYTGSGFEGSSMCGTEYQTNHFGIFPDSAYQQNVPCARCYTENRPALMMIPAKRSCPSGWTKEYEGNKIIIVHVSYLMTEHYTHAHPTTYECVDQYPEYVTGMSANANGAMFWFVETDCSGDGTTGQCPPYLDKKQLTYGKDGKDGRDGRDGGDGKDGDDGANGRDGPTGVPGSKGAKGDSGSPGVPGLPGVNGAQGVSGIPGKNGNPGAKGATGAAGPIGIKGAPGMKGVKGAPGNVAHVERGFAGGEYYKSTGGGVNYQCMPPDPQYNKAYTGGSFEGSEMTGSEYQTNQFGIFPNLAYQQNVPCARCYTENRPALMMIPAKRWCPSGWTKEYEGYLMTERSSHPHPATYECVDQYPEYITGLSANANGALFYFVRIDCSGEGTTGHCPPYEYMKQLTCVVCSK</sequence>
<evidence type="ECO:0000256" key="3">
    <source>
        <dbReference type="SAM" id="SignalP"/>
    </source>
</evidence>
<comment type="caution">
    <text evidence="4">The sequence shown here is derived from an EMBL/GenBank/DDBJ whole genome shotgun (WGS) entry which is preliminary data.</text>
</comment>
<reference evidence="4" key="1">
    <citation type="submission" date="2020-06" db="EMBL/GenBank/DDBJ databases">
        <title>Draft genome of Bugula neritina, a colonial animal packing powerful symbionts and potential medicines.</title>
        <authorList>
            <person name="Rayko M."/>
        </authorList>
    </citation>
    <scope>NUCLEOTIDE SEQUENCE [LARGE SCALE GENOMIC DNA]</scope>
    <source>
        <strain evidence="4">Kwan_BN1</strain>
    </source>
</reference>
<feature type="chain" id="PRO_5029856601" evidence="3">
    <location>
        <begin position="25"/>
        <end position="657"/>
    </location>
</feature>
<evidence type="ECO:0000256" key="1">
    <source>
        <dbReference type="SAM" id="Coils"/>
    </source>
</evidence>
<dbReference type="Pfam" id="PF01391">
    <property type="entry name" value="Collagen"/>
    <property type="match status" value="2"/>
</dbReference>